<dbReference type="EMBL" id="JRMP02000001">
    <property type="protein sequence ID" value="TLD95882.1"/>
    <property type="molecule type" value="Genomic_DNA"/>
</dbReference>
<evidence type="ECO:0000313" key="3">
    <source>
        <dbReference type="EMBL" id="TLD95882.1"/>
    </source>
</evidence>
<evidence type="ECO:0000256" key="2">
    <source>
        <dbReference type="SAM" id="Phobius"/>
    </source>
</evidence>
<evidence type="ECO:0000256" key="1">
    <source>
        <dbReference type="SAM" id="MobiDB-lite"/>
    </source>
</evidence>
<feature type="transmembrane region" description="Helical" evidence="2">
    <location>
        <begin position="546"/>
        <end position="566"/>
    </location>
</feature>
<feature type="compositionally biased region" description="Polar residues" evidence="1">
    <location>
        <begin position="179"/>
        <end position="202"/>
    </location>
</feature>
<dbReference type="OrthoDB" id="9133572at2"/>
<feature type="transmembrane region" description="Helical" evidence="2">
    <location>
        <begin position="736"/>
        <end position="754"/>
    </location>
</feature>
<comment type="caution">
    <text evidence="3">The sequence shown here is derived from an EMBL/GenBank/DDBJ whole genome shotgun (WGS) entry which is preliminary data.</text>
</comment>
<dbReference type="RefSeq" id="WP_118949026.1">
    <property type="nucleotide sequence ID" value="NZ_JRMP02000001.1"/>
</dbReference>
<feature type="compositionally biased region" description="Basic and acidic residues" evidence="1">
    <location>
        <begin position="586"/>
        <end position="603"/>
    </location>
</feature>
<feature type="region of interest" description="Disordered" evidence="1">
    <location>
        <begin position="573"/>
        <end position="626"/>
    </location>
</feature>
<protein>
    <submittedName>
        <fullName evidence="3">Uncharacterized protein</fullName>
    </submittedName>
</protein>
<gene>
    <name evidence="3" type="ORF">LS64_000510</name>
</gene>
<feature type="transmembrane region" description="Helical" evidence="2">
    <location>
        <begin position="289"/>
        <end position="310"/>
    </location>
</feature>
<feature type="transmembrane region" description="Helical" evidence="2">
    <location>
        <begin position="871"/>
        <end position="893"/>
    </location>
</feature>
<accession>A0A4V6YS98</accession>
<feature type="region of interest" description="Disordered" evidence="1">
    <location>
        <begin position="158"/>
        <end position="210"/>
    </location>
</feature>
<reference evidence="3 4" key="1">
    <citation type="journal article" date="2014" name="Genome Announc.">
        <title>Draft genome sequences of eight enterohepatic helicobacter species isolated from both laboratory and wild rodents.</title>
        <authorList>
            <person name="Sheh A."/>
            <person name="Shen Z."/>
            <person name="Fox J.G."/>
        </authorList>
    </citation>
    <scope>NUCLEOTIDE SEQUENCE [LARGE SCALE GENOMIC DNA]</scope>
    <source>
        <strain evidence="3 4">MIT 97-6194</strain>
    </source>
</reference>
<feature type="transmembrane region" description="Helical" evidence="2">
    <location>
        <begin position="401"/>
        <end position="422"/>
    </location>
</feature>
<dbReference type="Proteomes" id="UP000029714">
    <property type="component" value="Unassembled WGS sequence"/>
</dbReference>
<keyword evidence="4" id="KW-1185">Reference proteome</keyword>
<name>A0A4V6YS98_9HELI</name>
<feature type="compositionally biased region" description="Low complexity" evidence="1">
    <location>
        <begin position="162"/>
        <end position="178"/>
    </location>
</feature>
<keyword evidence="2" id="KW-0472">Membrane</keyword>
<feature type="transmembrane region" description="Helical" evidence="2">
    <location>
        <begin position="258"/>
        <end position="277"/>
    </location>
</feature>
<reference evidence="3 4" key="2">
    <citation type="journal article" date="2016" name="Infect. Immun.">
        <title>Helicobacter saguini, a Novel Helicobacter Isolated from Cotton-Top Tamarins with Ulcerative Colitis, Has Proinflammatory Properties and Induces Typhlocolitis and Dysplasia in Gnotobiotic IL-10-/- Mice.</title>
        <authorList>
            <person name="Shen Z."/>
            <person name="Mannion A."/>
            <person name="Whary M.T."/>
            <person name="Muthupalani S."/>
            <person name="Sheh A."/>
            <person name="Feng Y."/>
            <person name="Gong G."/>
            <person name="Vandamme P."/>
            <person name="Holcombe H.R."/>
            <person name="Paster B.J."/>
            <person name="Fox J.G."/>
        </authorList>
    </citation>
    <scope>NUCLEOTIDE SEQUENCE [LARGE SCALE GENOMIC DNA]</scope>
    <source>
        <strain evidence="3 4">MIT 97-6194</strain>
    </source>
</reference>
<keyword evidence="2" id="KW-1133">Transmembrane helix</keyword>
<feature type="transmembrane region" description="Helical" evidence="2">
    <location>
        <begin position="429"/>
        <end position="447"/>
    </location>
</feature>
<dbReference type="AlphaFoldDB" id="A0A4V6YS98"/>
<evidence type="ECO:0000313" key="4">
    <source>
        <dbReference type="Proteomes" id="UP000029714"/>
    </source>
</evidence>
<keyword evidence="2" id="KW-0812">Transmembrane</keyword>
<proteinExistence type="predicted"/>
<sequence length="902" mass="102797">MSRFEKRLLWFWSGIFALLVGLFFILSFVSRDRIYEANLEYKDSKILESNLQDFPAAHTLKGGMGGKSVARQENSANYTTKNFIEYNAKIKFKNQIFRAQKDLSDIEIIDFKFADSKMNFSADSKEVTNVTSKANALESNNNNGGGGVTQHLDSKNIDNIESNSQNSKIDSKNSINNKADSNNLQNQDSINAKDSSNLSSAHQPILEKDSNKNIESNKFENYQIYNFNHPNNQNFITFIMPQDSIKPTQISYKTHFKITFLLKLLQYYLTGIALFFLTKIKILFKYKKVTILIAFILLTFSFYNNALHIVSPNDFKFWQKDTEASVVGKIIADIHHLDTQGFGLIYPIDYYPTPSQAMQIYEMLENNETPKTIGVYKSAIGLQGFIASYIYRHLNLDSLNLLYFLAAILCAFVITFSSILFAKIINRTFGIVFFATLFLSSGVVNYGNNLYHLYFAWFVPFIFTSLLYLRLQKIAKDSKITESNSQDSNNFDKQDSKHSKKMDFISQNSIDSKKTDSIKLDKTCVLLLALFTLSFTFRAACSYEYITSITLFAISPFLIAFCLTFWESKSKDSKKNTESNLQDSKINSKDSIESKTQDSKNLDSKTQTPTHHPFLEKDSKNSTQTSTLNTDSKILSLSQNPILEKTTLFKMIILLFALAIFGFSLCFIYHCYLRGDGSILQGLENIYKQDYLRRMIGGSASDFDPGYADSLNASVFKVISRYLLGDIYFIFSDVKALAFVLLLISVGILCVCAFKNRNIDSKKSAFSNKDFLDFKNTESTPSLDSKSPLDSKILDSKSTSFNIFSWFKRLFCLDSKDFSNDKNLDSKGFSIFALDLKEVRLCVVLIFVFALSPLSWYIMGKAHSYIHTHMNFILLYFGFIPTLFYVIILNILVGSKTESARF</sequence>
<feature type="transmembrane region" description="Helical" evidence="2">
    <location>
        <begin position="839"/>
        <end position="859"/>
    </location>
</feature>
<organism evidence="3 4">
    <name type="scientific">Helicobacter saguini</name>
    <dbReference type="NCBI Taxonomy" id="1548018"/>
    <lineage>
        <taxon>Bacteria</taxon>
        <taxon>Pseudomonadati</taxon>
        <taxon>Campylobacterota</taxon>
        <taxon>Epsilonproteobacteria</taxon>
        <taxon>Campylobacterales</taxon>
        <taxon>Helicobacteraceae</taxon>
        <taxon>Helicobacter</taxon>
    </lineage>
</organism>
<feature type="transmembrane region" description="Helical" evidence="2">
    <location>
        <begin position="453"/>
        <end position="471"/>
    </location>
</feature>
<feature type="transmembrane region" description="Helical" evidence="2">
    <location>
        <begin position="648"/>
        <end position="670"/>
    </location>
</feature>
<feature type="transmembrane region" description="Helical" evidence="2">
    <location>
        <begin position="523"/>
        <end position="540"/>
    </location>
</feature>